<sequence>MSELHALGCTGGSRREDQCEQAVAGHRTPDAVEVEIRDVTRLEVVEADGPVCVAVDTDDGTDPGVRGPHTNLVERLLLVQHNPLVDAVDEVGG</sequence>
<proteinExistence type="predicted"/>
<dbReference type="RefSeq" id="WP_231772095.1">
    <property type="nucleotide sequence ID" value="NZ_CP011341.1"/>
</dbReference>
<feature type="region of interest" description="Disordered" evidence="1">
    <location>
        <begin position="1"/>
        <end position="26"/>
    </location>
</feature>
<accession>A0AA46SAD8</accession>
<organism evidence="2 3">
    <name type="scientific">Rhodococcus aetherivorans</name>
    <dbReference type="NCBI Taxonomy" id="191292"/>
    <lineage>
        <taxon>Bacteria</taxon>
        <taxon>Bacillati</taxon>
        <taxon>Actinomycetota</taxon>
        <taxon>Actinomycetes</taxon>
        <taxon>Mycobacteriales</taxon>
        <taxon>Nocardiaceae</taxon>
        <taxon>Rhodococcus</taxon>
    </lineage>
</organism>
<dbReference type="EMBL" id="CP106982">
    <property type="protein sequence ID" value="UYF94038.1"/>
    <property type="molecule type" value="Genomic_DNA"/>
</dbReference>
<dbReference type="AlphaFoldDB" id="A0AA46SAD8"/>
<protein>
    <submittedName>
        <fullName evidence="2">Uncharacterized protein</fullName>
    </submittedName>
</protein>
<reference evidence="2" key="1">
    <citation type="submission" date="2022-09" db="EMBL/GenBank/DDBJ databases">
        <title>The genome sequence of Rhodococcus aetherivorans N1.</title>
        <authorList>
            <person name="Jiang W."/>
        </authorList>
    </citation>
    <scope>NUCLEOTIDE SEQUENCE</scope>
    <source>
        <strain evidence="2">N1</strain>
    </source>
</reference>
<name>A0AA46SAD8_9NOCA</name>
<evidence type="ECO:0000313" key="2">
    <source>
        <dbReference type="EMBL" id="UYF94038.1"/>
    </source>
</evidence>
<dbReference type="Proteomes" id="UP001163947">
    <property type="component" value="Chromosome"/>
</dbReference>
<gene>
    <name evidence="2" type="ORF">OCS65_27070</name>
</gene>
<evidence type="ECO:0000256" key="1">
    <source>
        <dbReference type="SAM" id="MobiDB-lite"/>
    </source>
</evidence>
<evidence type="ECO:0000313" key="3">
    <source>
        <dbReference type="Proteomes" id="UP001163947"/>
    </source>
</evidence>
<dbReference type="GeneID" id="83624160"/>